<dbReference type="STRING" id="1367849.GCA_000518585_03925"/>
<dbReference type="KEGG" id="alf:CFBP5473_03365"/>
<evidence type="ECO:0000313" key="2">
    <source>
        <dbReference type="EMBL" id="QCI97035.1"/>
    </source>
</evidence>
<organism evidence="2 4">
    <name type="scientific">Agrobacterium larrymoorei</name>
    <dbReference type="NCBI Taxonomy" id="160699"/>
    <lineage>
        <taxon>Bacteria</taxon>
        <taxon>Pseudomonadati</taxon>
        <taxon>Pseudomonadota</taxon>
        <taxon>Alphaproteobacteria</taxon>
        <taxon>Hyphomicrobiales</taxon>
        <taxon>Rhizobiaceae</taxon>
        <taxon>Rhizobium/Agrobacterium group</taxon>
        <taxon>Agrobacterium</taxon>
    </lineage>
</organism>
<reference evidence="3 5" key="2">
    <citation type="submission" date="2021-03" db="EMBL/GenBank/DDBJ databases">
        <title>Rapid diversification of plasmids in a genus of pathogenic and nitrogen fixing bacteria.</title>
        <authorList>
            <person name="Weisberg A.J."/>
            <person name="Miller M."/>
            <person name="Ream W."/>
            <person name="Grunwald N.J."/>
            <person name="Chang J.H."/>
        </authorList>
    </citation>
    <scope>NUCLEOTIDE SEQUENCE [LARGE SCALE GENOMIC DNA]</scope>
    <source>
        <strain evidence="3 5">AF3.44</strain>
    </source>
</reference>
<proteinExistence type="predicted"/>
<name>A0A4D7DKH5_9HYPH</name>
<dbReference type="Proteomes" id="UP000298545">
    <property type="component" value="Chromosome circular"/>
</dbReference>
<evidence type="ECO:0000313" key="3">
    <source>
        <dbReference type="EMBL" id="QYA07535.1"/>
    </source>
</evidence>
<dbReference type="InterPro" id="IPR009579">
    <property type="entry name" value="DUF1192"/>
</dbReference>
<dbReference type="Pfam" id="PF06698">
    <property type="entry name" value="DUF1192"/>
    <property type="match status" value="1"/>
</dbReference>
<keyword evidence="5" id="KW-1185">Reference proteome</keyword>
<evidence type="ECO:0000313" key="5">
    <source>
        <dbReference type="Proteomes" id="UP000826513"/>
    </source>
</evidence>
<sequence length="65" mass="7323">MSVFDEELPQKPSTTHVIGSDLSLVSVDELTARINILLAEVKRLEEEREKKSAGRKAAENLFRAR</sequence>
<reference evidence="2 4" key="1">
    <citation type="submission" date="2019-04" db="EMBL/GenBank/DDBJ databases">
        <title>Complete genome sequence of Agrobacterium larrymoorei CFBP5473.</title>
        <authorList>
            <person name="Haryono M."/>
            <person name="Chou L."/>
            <person name="Lin Y.-C."/>
            <person name="Lai E.-M."/>
            <person name="Kuo C.-H."/>
        </authorList>
    </citation>
    <scope>NUCLEOTIDE SEQUENCE [LARGE SCALE GENOMIC DNA]</scope>
    <source>
        <strain evidence="2 4">CFBP5473</strain>
    </source>
</reference>
<evidence type="ECO:0000256" key="1">
    <source>
        <dbReference type="SAM" id="MobiDB-lite"/>
    </source>
</evidence>
<dbReference type="Proteomes" id="UP000826513">
    <property type="component" value="Chromosome 1"/>
</dbReference>
<dbReference type="RefSeq" id="WP_027676491.1">
    <property type="nucleotide sequence ID" value="NZ_CP039691.1"/>
</dbReference>
<dbReference type="OrthoDB" id="7872350at2"/>
<protein>
    <submittedName>
        <fullName evidence="2">DUF1192 domain-containing protein</fullName>
    </submittedName>
</protein>
<accession>A0A4D7DKH5</accession>
<dbReference type="EMBL" id="CP039691">
    <property type="protein sequence ID" value="QCI97035.1"/>
    <property type="molecule type" value="Genomic_DNA"/>
</dbReference>
<feature type="compositionally biased region" description="Basic and acidic residues" evidence="1">
    <location>
        <begin position="46"/>
        <end position="58"/>
    </location>
</feature>
<feature type="region of interest" description="Disordered" evidence="1">
    <location>
        <begin position="46"/>
        <end position="65"/>
    </location>
</feature>
<gene>
    <name evidence="2" type="ORF">CFBP5473_03365</name>
    <name evidence="3" type="ORF">J5285_02030</name>
</gene>
<dbReference type="EMBL" id="CP072167">
    <property type="protein sequence ID" value="QYA07535.1"/>
    <property type="molecule type" value="Genomic_DNA"/>
</dbReference>
<dbReference type="AlphaFoldDB" id="A0A4D7DKH5"/>
<evidence type="ECO:0000313" key="4">
    <source>
        <dbReference type="Proteomes" id="UP000298545"/>
    </source>
</evidence>